<dbReference type="InterPro" id="IPR002725">
    <property type="entry name" value="YgjP-like_metallopeptidase"/>
</dbReference>
<dbReference type="EMBL" id="CBXI010000040">
    <property type="protein sequence ID" value="CDL92335.1"/>
    <property type="molecule type" value="Genomic_DNA"/>
</dbReference>
<dbReference type="PANTHER" id="PTHR30399">
    <property type="entry name" value="UNCHARACTERIZED PROTEIN YGJP"/>
    <property type="match status" value="1"/>
</dbReference>
<sequence length="50" mass="6061">MMPLDIIDYIVVHKLCHLVYMSHSKRYWDLVSSIIQDYKLKKFGFIIMDI</sequence>
<keyword evidence="3" id="KW-1185">Reference proteome</keyword>
<dbReference type="Proteomes" id="UP000019482">
    <property type="component" value="Unassembled WGS sequence"/>
</dbReference>
<gene>
    <name evidence="2" type="ORF">CTDIVETGP_2405</name>
</gene>
<evidence type="ECO:0000313" key="3">
    <source>
        <dbReference type="Proteomes" id="UP000019482"/>
    </source>
</evidence>
<dbReference type="Pfam" id="PF01863">
    <property type="entry name" value="YgjP-like"/>
    <property type="match status" value="1"/>
</dbReference>
<reference evidence="2 3" key="1">
    <citation type="journal article" date="2015" name="Genome Announc.">
        <title>Draft Genome Sequence of Clostridium tyrobutyricum Strain DIVETGP, Isolated from Cow's Milk for Grana Padano Production.</title>
        <authorList>
            <person name="Soggiu A."/>
            <person name="Piras C."/>
            <person name="Gaiarsa S."/>
            <person name="Sassera D."/>
            <person name="Roncada P."/>
            <person name="Bendixen E."/>
            <person name="Brasca M."/>
            <person name="Bonizzi L."/>
        </authorList>
    </citation>
    <scope>NUCLEOTIDE SEQUENCE [LARGE SCALE GENOMIC DNA]</scope>
    <source>
        <strain evidence="2 3">DIVETGP</strain>
    </source>
</reference>
<dbReference type="Gene3D" id="3.30.2010.10">
    <property type="entry name" value="Metalloproteases ('zincins'), catalytic domain"/>
    <property type="match status" value="1"/>
</dbReference>
<organism evidence="2 3">
    <name type="scientific">Clostridium tyrobutyricum DIVETGP</name>
    <dbReference type="NCBI Taxonomy" id="1408889"/>
    <lineage>
        <taxon>Bacteria</taxon>
        <taxon>Bacillati</taxon>
        <taxon>Bacillota</taxon>
        <taxon>Clostridia</taxon>
        <taxon>Eubacteriales</taxon>
        <taxon>Clostridiaceae</taxon>
        <taxon>Clostridium</taxon>
    </lineage>
</organism>
<proteinExistence type="predicted"/>
<protein>
    <recommendedName>
        <fullName evidence="1">YgjP-like metallopeptidase domain-containing protein</fullName>
    </recommendedName>
</protein>
<evidence type="ECO:0000313" key="2">
    <source>
        <dbReference type="EMBL" id="CDL92335.1"/>
    </source>
</evidence>
<accession>W6N7Q1</accession>
<dbReference type="InterPro" id="IPR053136">
    <property type="entry name" value="UTP_pyrophosphatase-like"/>
</dbReference>
<dbReference type="CDD" id="cd07344">
    <property type="entry name" value="M48_yhfN_like"/>
    <property type="match status" value="1"/>
</dbReference>
<evidence type="ECO:0000259" key="1">
    <source>
        <dbReference type="Pfam" id="PF01863"/>
    </source>
</evidence>
<name>W6N7Q1_CLOTY</name>
<dbReference type="AlphaFoldDB" id="W6N7Q1"/>
<feature type="domain" description="YgjP-like metallopeptidase" evidence="1">
    <location>
        <begin position="1"/>
        <end position="41"/>
    </location>
</feature>
<comment type="caution">
    <text evidence="2">The sequence shown here is derived from an EMBL/GenBank/DDBJ whole genome shotgun (WGS) entry which is preliminary data.</text>
</comment>
<dbReference type="PANTHER" id="PTHR30399:SF1">
    <property type="entry name" value="UTP PYROPHOSPHATASE"/>
    <property type="match status" value="1"/>
</dbReference>